<evidence type="ECO:0000313" key="3">
    <source>
        <dbReference type="Proteomes" id="UP001204548"/>
    </source>
</evidence>
<name>A0AAW5NWD1_9BACE</name>
<feature type="transmembrane region" description="Helical" evidence="1">
    <location>
        <begin position="192"/>
        <end position="219"/>
    </location>
</feature>
<keyword evidence="1" id="KW-0472">Membrane</keyword>
<gene>
    <name evidence="2" type="ORF">NXW97_13195</name>
</gene>
<reference evidence="2" key="1">
    <citation type="submission" date="2022-08" db="EMBL/GenBank/DDBJ databases">
        <title>Genome Sequencing of Bacteroides fragilis Group Isolates with Nanopore Technology.</title>
        <authorList>
            <person name="Tisza M.J."/>
            <person name="Smith D."/>
            <person name="Dekker J.P."/>
        </authorList>
    </citation>
    <scope>NUCLEOTIDE SEQUENCE</scope>
    <source>
        <strain evidence="2">BFG-351</strain>
    </source>
</reference>
<evidence type="ECO:0000313" key="2">
    <source>
        <dbReference type="EMBL" id="MCS2792956.1"/>
    </source>
</evidence>
<dbReference type="RefSeq" id="WP_258990302.1">
    <property type="nucleotide sequence ID" value="NZ_JANUTS010000001.1"/>
</dbReference>
<feature type="transmembrane region" description="Helical" evidence="1">
    <location>
        <begin position="113"/>
        <end position="132"/>
    </location>
</feature>
<organism evidence="2 3">
    <name type="scientific">Bacteroides faecis</name>
    <dbReference type="NCBI Taxonomy" id="674529"/>
    <lineage>
        <taxon>Bacteria</taxon>
        <taxon>Pseudomonadati</taxon>
        <taxon>Bacteroidota</taxon>
        <taxon>Bacteroidia</taxon>
        <taxon>Bacteroidales</taxon>
        <taxon>Bacteroidaceae</taxon>
        <taxon>Bacteroides</taxon>
    </lineage>
</organism>
<feature type="transmembrane region" description="Helical" evidence="1">
    <location>
        <begin position="320"/>
        <end position="337"/>
    </location>
</feature>
<proteinExistence type="predicted"/>
<protein>
    <submittedName>
        <fullName evidence="2">EpsG family protein</fullName>
    </submittedName>
</protein>
<feature type="transmembrane region" description="Helical" evidence="1">
    <location>
        <begin position="168"/>
        <end position="185"/>
    </location>
</feature>
<feature type="transmembrane region" description="Helical" evidence="1">
    <location>
        <begin position="280"/>
        <end position="299"/>
    </location>
</feature>
<feature type="transmembrane region" description="Helical" evidence="1">
    <location>
        <begin position="144"/>
        <end position="162"/>
    </location>
</feature>
<feature type="transmembrane region" description="Helical" evidence="1">
    <location>
        <begin position="36"/>
        <end position="52"/>
    </location>
</feature>
<dbReference type="AlphaFoldDB" id="A0AAW5NWD1"/>
<feature type="transmembrane region" description="Helical" evidence="1">
    <location>
        <begin position="343"/>
        <end position="360"/>
    </location>
</feature>
<comment type="caution">
    <text evidence="2">The sequence shown here is derived from an EMBL/GenBank/DDBJ whole genome shotgun (WGS) entry which is preliminary data.</text>
</comment>
<feature type="transmembrane region" description="Helical" evidence="1">
    <location>
        <begin position="13"/>
        <end position="29"/>
    </location>
</feature>
<keyword evidence="1" id="KW-1133">Transmembrane helix</keyword>
<evidence type="ECO:0000256" key="1">
    <source>
        <dbReference type="SAM" id="Phobius"/>
    </source>
</evidence>
<keyword evidence="1" id="KW-0812">Transmembrane</keyword>
<dbReference type="Proteomes" id="UP001204548">
    <property type="component" value="Unassembled WGS sequence"/>
</dbReference>
<feature type="transmembrane region" description="Helical" evidence="1">
    <location>
        <begin position="367"/>
        <end position="392"/>
    </location>
</feature>
<dbReference type="EMBL" id="JANUTS010000001">
    <property type="protein sequence ID" value="MCS2792956.1"/>
    <property type="molecule type" value="Genomic_DNA"/>
</dbReference>
<sequence>MDNTNNSNLGQKMILYIIFPFGAWVHSVFHAKSKSSYVIFFLFSLLLCWHMAPTNTEKYDDFIGILERFETTNVSTDQLTHDVEAYFSHSDIAPRDIYESILIWFVKLFTDNYHFFFLLASIPITLCQLGTMKFLTEDDRFENASILGVILLAMFIFPRDILTVQNPRFATGFWLCIMASVLFFYQGLQIRALILICLAPMCHSALLPFVGAFLVYLILPKNVQFFKTMAMLSIPLAFLDANLMSYIDIDILPPSLQTWASIYLSDEAFSKYVLQEERSGYWWVQATFEFMMKVSYIIMTWQLIKQTDSQRNGDGNSKLLLFYLFIFSFINIIQFIPEMGSRYYWFLRVLCIFVWFKHFGFSKPKMLYLLVCSCSFLLFMRYGYVIGGALAVTTSPDIFFTPLPYLMCKGLFWN</sequence>
<accession>A0AAW5NWD1</accession>